<dbReference type="Proteomes" id="UP000039865">
    <property type="component" value="Unassembled WGS sequence"/>
</dbReference>
<proteinExistence type="predicted"/>
<evidence type="ECO:0000313" key="2">
    <source>
        <dbReference type="Proteomes" id="UP000039865"/>
    </source>
</evidence>
<dbReference type="InParanoid" id="A0A078AIH4"/>
<gene>
    <name evidence="1" type="primary">Contig12832.g13692</name>
    <name evidence="1" type="ORF">STYLEM_10765</name>
</gene>
<evidence type="ECO:0000313" key="1">
    <source>
        <dbReference type="EMBL" id="CDW81741.1"/>
    </source>
</evidence>
<name>A0A078AIH4_STYLE</name>
<accession>A0A078AIH4</accession>
<sequence length="401" mass="46809">MLEFSDNSIDICDYFLKKPAQYNQHSSLVSSWMTQIQPLNQQRTDQDSKLLESKDQISNISTKKSNIHVSTITASEDFKTNLNNINRNFLYCQNYSEPSQKHDKNQGQDEETSSLKGEDKLFENKFMNQIKITMKSIETQSNKSNFSEESISIHLIDQSTYTTLESEESKSHLIFQVEKASGVKDRRQKQNILQNTLELEQFYKSQTNDLTTNLNLATKKIKRRGRPYVGDVQDVESKETNVCQKRSIFRDLKKMIQNNQHKFKTLFKRIEIPSCIQQDVEIRLNQFQNCSSYYKITEKTLNKPFIQYFPIIGDVCYKFNRLSKEAFFKDKACAYIFLHASEYLKKNLYDKLQNQSLQNSKANQLTKGIMTPQQLNIYINILEELTSLAEKSLKNSQLTIA</sequence>
<dbReference type="AlphaFoldDB" id="A0A078AIH4"/>
<dbReference type="EMBL" id="CCKQ01010236">
    <property type="protein sequence ID" value="CDW81741.1"/>
    <property type="molecule type" value="Genomic_DNA"/>
</dbReference>
<reference evidence="1 2" key="1">
    <citation type="submission" date="2014-06" db="EMBL/GenBank/DDBJ databases">
        <authorList>
            <person name="Swart Estienne"/>
        </authorList>
    </citation>
    <scope>NUCLEOTIDE SEQUENCE [LARGE SCALE GENOMIC DNA]</scope>
    <source>
        <strain evidence="1 2">130c</strain>
    </source>
</reference>
<keyword evidence="2" id="KW-1185">Reference proteome</keyword>
<organism evidence="1 2">
    <name type="scientific">Stylonychia lemnae</name>
    <name type="common">Ciliate</name>
    <dbReference type="NCBI Taxonomy" id="5949"/>
    <lineage>
        <taxon>Eukaryota</taxon>
        <taxon>Sar</taxon>
        <taxon>Alveolata</taxon>
        <taxon>Ciliophora</taxon>
        <taxon>Intramacronucleata</taxon>
        <taxon>Spirotrichea</taxon>
        <taxon>Stichotrichia</taxon>
        <taxon>Sporadotrichida</taxon>
        <taxon>Oxytrichidae</taxon>
        <taxon>Stylonychinae</taxon>
        <taxon>Stylonychia</taxon>
    </lineage>
</organism>
<protein>
    <submittedName>
        <fullName evidence="1">Uncharacterized protein</fullName>
    </submittedName>
</protein>